<feature type="transmembrane region" description="Helical" evidence="2">
    <location>
        <begin position="103"/>
        <end position="121"/>
    </location>
</feature>
<evidence type="ECO:0000256" key="2">
    <source>
        <dbReference type="SAM" id="Phobius"/>
    </source>
</evidence>
<gene>
    <name evidence="3" type="primary">DDI2_0</name>
    <name evidence="3" type="ORF">g.41335</name>
</gene>
<dbReference type="PANTHER" id="PTHR35280:SF1">
    <property type="entry name" value="F17L21.9"/>
    <property type="match status" value="1"/>
</dbReference>
<organism evidence="3">
    <name type="scientific">Anthurium amnicola</name>
    <dbReference type="NCBI Taxonomy" id="1678845"/>
    <lineage>
        <taxon>Eukaryota</taxon>
        <taxon>Viridiplantae</taxon>
        <taxon>Streptophyta</taxon>
        <taxon>Embryophyta</taxon>
        <taxon>Tracheophyta</taxon>
        <taxon>Spermatophyta</taxon>
        <taxon>Magnoliopsida</taxon>
        <taxon>Liliopsida</taxon>
        <taxon>Araceae</taxon>
        <taxon>Pothoideae</taxon>
        <taxon>Potheae</taxon>
        <taxon>Anthurium</taxon>
    </lineage>
</organism>
<evidence type="ECO:0000256" key="1">
    <source>
        <dbReference type="SAM" id="MobiDB-lite"/>
    </source>
</evidence>
<dbReference type="PANTHER" id="PTHR35280">
    <property type="entry name" value="F17L21.9"/>
    <property type="match status" value="1"/>
</dbReference>
<reference evidence="3" key="1">
    <citation type="submission" date="2015-07" db="EMBL/GenBank/DDBJ databases">
        <title>Transcriptome Assembly of Anthurium amnicola.</title>
        <authorList>
            <person name="Suzuki J."/>
        </authorList>
    </citation>
    <scope>NUCLEOTIDE SEQUENCE</scope>
</reference>
<feature type="region of interest" description="Disordered" evidence="1">
    <location>
        <begin position="62"/>
        <end position="83"/>
    </location>
</feature>
<dbReference type="AlphaFoldDB" id="A0A1D1XM18"/>
<keyword evidence="2" id="KW-0472">Membrane</keyword>
<name>A0A1D1XM18_9ARAE</name>
<dbReference type="EMBL" id="GDJX01024505">
    <property type="protein sequence ID" value="JAT43431.1"/>
    <property type="molecule type" value="Transcribed_RNA"/>
</dbReference>
<keyword evidence="2" id="KW-0812">Transmembrane</keyword>
<sequence>RRKRNYKRGMDKVEQIHASLQRLVDQRKRRKEGGQPASEHDEEEEDRLLSALLSQLDSLKDSSEPLSSQAVAGDQKLGGENGTQEIGADEIVMELKKVKRQNTITHTLLSIMIVVTAFWQLSKVSILLSLKAKFSHPFRAAGNMISGFLKGGGNSQVLERPGSTSNKLLKAPPTPPVNIPELPHVNLPSMLLNVVEH</sequence>
<accession>A0A1D1XM18</accession>
<evidence type="ECO:0000313" key="3">
    <source>
        <dbReference type="EMBL" id="JAT43431.1"/>
    </source>
</evidence>
<feature type="region of interest" description="Disordered" evidence="1">
    <location>
        <begin position="22"/>
        <end position="47"/>
    </location>
</feature>
<keyword evidence="2" id="KW-1133">Transmembrane helix</keyword>
<feature type="non-terminal residue" evidence="3">
    <location>
        <position position="1"/>
    </location>
</feature>
<proteinExistence type="predicted"/>
<protein>
    <submittedName>
        <fullName evidence="3">Protein DDI1 2</fullName>
    </submittedName>
</protein>